<protein>
    <submittedName>
        <fullName evidence="2">Uncharacterized protein</fullName>
    </submittedName>
</protein>
<feature type="region of interest" description="Disordered" evidence="1">
    <location>
        <begin position="38"/>
        <end position="59"/>
    </location>
</feature>
<dbReference type="EMBL" id="BRXZ01003467">
    <property type="protein sequence ID" value="GMH55350.1"/>
    <property type="molecule type" value="Genomic_DNA"/>
</dbReference>
<name>A0A9W6ZRS6_9STRA</name>
<dbReference type="AlphaFoldDB" id="A0A9W6ZRS6"/>
<accession>A0A9W6ZRS6</accession>
<evidence type="ECO:0000313" key="2">
    <source>
        <dbReference type="EMBL" id="GMH55350.1"/>
    </source>
</evidence>
<evidence type="ECO:0000313" key="3">
    <source>
        <dbReference type="Proteomes" id="UP001165082"/>
    </source>
</evidence>
<comment type="caution">
    <text evidence="2">The sequence shown here is derived from an EMBL/GenBank/DDBJ whole genome shotgun (WGS) entry which is preliminary data.</text>
</comment>
<evidence type="ECO:0000256" key="1">
    <source>
        <dbReference type="SAM" id="MobiDB-lite"/>
    </source>
</evidence>
<organism evidence="2 3">
    <name type="scientific">Triparma retinervis</name>
    <dbReference type="NCBI Taxonomy" id="2557542"/>
    <lineage>
        <taxon>Eukaryota</taxon>
        <taxon>Sar</taxon>
        <taxon>Stramenopiles</taxon>
        <taxon>Ochrophyta</taxon>
        <taxon>Bolidophyceae</taxon>
        <taxon>Parmales</taxon>
        <taxon>Triparmaceae</taxon>
        <taxon>Triparma</taxon>
    </lineage>
</organism>
<sequence>MDKETSTGECCVVISSVDHHVEGDMKIESAATSFDLDMFAPKLPDPPPGAEADKTERYE</sequence>
<proteinExistence type="predicted"/>
<feature type="non-terminal residue" evidence="2">
    <location>
        <position position="59"/>
    </location>
</feature>
<dbReference type="Proteomes" id="UP001165082">
    <property type="component" value="Unassembled WGS sequence"/>
</dbReference>
<reference evidence="2" key="1">
    <citation type="submission" date="2022-07" db="EMBL/GenBank/DDBJ databases">
        <title>Genome analysis of Parmales, a sister group of diatoms, reveals the evolutionary specialization of diatoms from phago-mixotrophs to photoautotrophs.</title>
        <authorList>
            <person name="Ban H."/>
            <person name="Sato S."/>
            <person name="Yoshikawa S."/>
            <person name="Kazumasa Y."/>
            <person name="Nakamura Y."/>
            <person name="Ichinomiya M."/>
            <person name="Saitoh K."/>
            <person name="Sato N."/>
            <person name="Blanc-Mathieu R."/>
            <person name="Endo H."/>
            <person name="Kuwata A."/>
            <person name="Ogata H."/>
        </authorList>
    </citation>
    <scope>NUCLEOTIDE SEQUENCE</scope>
</reference>
<keyword evidence="3" id="KW-1185">Reference proteome</keyword>
<gene>
    <name evidence="2" type="ORF">TrRE_jg7386</name>
</gene>